<dbReference type="InterPro" id="IPR003593">
    <property type="entry name" value="AAA+_ATPase"/>
</dbReference>
<dbReference type="NCBIfam" id="TIGR01727">
    <property type="entry name" value="oligo_HPY"/>
    <property type="match status" value="1"/>
</dbReference>
<dbReference type="InterPro" id="IPR003439">
    <property type="entry name" value="ABC_transporter-like_ATP-bd"/>
</dbReference>
<evidence type="ECO:0000256" key="3">
    <source>
        <dbReference type="ARBA" id="ARBA00022741"/>
    </source>
</evidence>
<keyword evidence="3" id="KW-0547">Nucleotide-binding</keyword>
<keyword evidence="2" id="KW-0813">Transport</keyword>
<evidence type="ECO:0000256" key="1">
    <source>
        <dbReference type="ARBA" id="ARBA00005417"/>
    </source>
</evidence>
<organism evidence="6 7">
    <name type="scientific">Candidatus Flavonifractor intestinipullorum</name>
    <dbReference type="NCBI Taxonomy" id="2838587"/>
    <lineage>
        <taxon>Bacteria</taxon>
        <taxon>Bacillati</taxon>
        <taxon>Bacillota</taxon>
        <taxon>Clostridia</taxon>
        <taxon>Eubacteriales</taxon>
        <taxon>Oscillospiraceae</taxon>
        <taxon>Flavonifractor</taxon>
    </lineage>
</organism>
<dbReference type="GO" id="GO:0055085">
    <property type="term" value="P:transmembrane transport"/>
    <property type="evidence" value="ECO:0007669"/>
    <property type="project" value="UniProtKB-ARBA"/>
</dbReference>
<sequence>MAENTARKVLLQADDVCKWFPIKGWFFEEKRYVQAVNHVSFRLYEGETLGLVGESGCGKTTLARTVLRLIEPTSGAITFDGTDLMAQNKHQLRALRKDMQIVFQDPYSSLHPRMTVRQIIEEPMRIRGLYTGPGEREARVKELLQMVGLNETHMNRYPHEFSGGQRQRIVIARALATQPKLIICDEPVSALDVSVRAQILNLLRELQEKLGLTYLFISHDLSVVEYLCDRVAIMYLGQMVELGDTETIFNHPLHPYTKALLSAAPQVGNFGRRDRILLEGDIPSPADPPSGCRFRTRCPYAQEACAQVPQWVEAEEGHHVLCHRFQELDERA</sequence>
<dbReference type="AlphaFoldDB" id="A0A9D2MCV8"/>
<dbReference type="PANTHER" id="PTHR43776">
    <property type="entry name" value="TRANSPORT ATP-BINDING PROTEIN"/>
    <property type="match status" value="1"/>
</dbReference>
<evidence type="ECO:0000256" key="4">
    <source>
        <dbReference type="ARBA" id="ARBA00022840"/>
    </source>
</evidence>
<dbReference type="Proteomes" id="UP000824208">
    <property type="component" value="Unassembled WGS sequence"/>
</dbReference>
<dbReference type="GO" id="GO:0005524">
    <property type="term" value="F:ATP binding"/>
    <property type="evidence" value="ECO:0007669"/>
    <property type="project" value="UniProtKB-KW"/>
</dbReference>
<dbReference type="PROSITE" id="PS50893">
    <property type="entry name" value="ABC_TRANSPORTER_2"/>
    <property type="match status" value="1"/>
</dbReference>
<evidence type="ECO:0000313" key="6">
    <source>
        <dbReference type="EMBL" id="HJB57874.1"/>
    </source>
</evidence>
<evidence type="ECO:0000256" key="2">
    <source>
        <dbReference type="ARBA" id="ARBA00022448"/>
    </source>
</evidence>
<dbReference type="EMBL" id="DWYC01000088">
    <property type="protein sequence ID" value="HJB57874.1"/>
    <property type="molecule type" value="Genomic_DNA"/>
</dbReference>
<comment type="caution">
    <text evidence="6">The sequence shown here is derived from an EMBL/GenBank/DDBJ whole genome shotgun (WGS) entry which is preliminary data.</text>
</comment>
<dbReference type="InterPro" id="IPR017871">
    <property type="entry name" value="ABC_transporter-like_CS"/>
</dbReference>
<dbReference type="InterPro" id="IPR050319">
    <property type="entry name" value="ABC_transp_ATP-bind"/>
</dbReference>
<feature type="domain" description="ABC transporter" evidence="5">
    <location>
        <begin position="11"/>
        <end position="261"/>
    </location>
</feature>
<dbReference type="FunFam" id="3.40.50.300:FF:000016">
    <property type="entry name" value="Oligopeptide ABC transporter ATP-binding component"/>
    <property type="match status" value="1"/>
</dbReference>
<name>A0A9D2MCV8_9FIRM</name>
<dbReference type="GO" id="GO:0015833">
    <property type="term" value="P:peptide transport"/>
    <property type="evidence" value="ECO:0007669"/>
    <property type="project" value="InterPro"/>
</dbReference>
<evidence type="ECO:0000259" key="5">
    <source>
        <dbReference type="PROSITE" id="PS50893"/>
    </source>
</evidence>
<reference evidence="6" key="2">
    <citation type="submission" date="2021-04" db="EMBL/GenBank/DDBJ databases">
        <authorList>
            <person name="Gilroy R."/>
        </authorList>
    </citation>
    <scope>NUCLEOTIDE SEQUENCE</scope>
    <source>
        <strain evidence="6">CHK189-11263</strain>
    </source>
</reference>
<protein>
    <submittedName>
        <fullName evidence="6">Dipeptide ABC transporter ATP-binding protein</fullName>
    </submittedName>
</protein>
<dbReference type="Gene3D" id="3.40.50.300">
    <property type="entry name" value="P-loop containing nucleotide triphosphate hydrolases"/>
    <property type="match status" value="1"/>
</dbReference>
<dbReference type="InterPro" id="IPR027417">
    <property type="entry name" value="P-loop_NTPase"/>
</dbReference>
<dbReference type="InterPro" id="IPR013563">
    <property type="entry name" value="Oligopep_ABC_C"/>
</dbReference>
<dbReference type="SUPFAM" id="SSF52540">
    <property type="entry name" value="P-loop containing nucleoside triphosphate hydrolases"/>
    <property type="match status" value="1"/>
</dbReference>
<dbReference type="CDD" id="cd03257">
    <property type="entry name" value="ABC_NikE_OppD_transporters"/>
    <property type="match status" value="1"/>
</dbReference>
<dbReference type="NCBIfam" id="NF008453">
    <property type="entry name" value="PRK11308.1"/>
    <property type="match status" value="1"/>
</dbReference>
<gene>
    <name evidence="6" type="ORF">H9714_10015</name>
</gene>
<dbReference type="Pfam" id="PF00005">
    <property type="entry name" value="ABC_tran"/>
    <property type="match status" value="1"/>
</dbReference>
<proteinExistence type="inferred from homology"/>
<reference evidence="6" key="1">
    <citation type="journal article" date="2021" name="PeerJ">
        <title>Extensive microbial diversity within the chicken gut microbiome revealed by metagenomics and culture.</title>
        <authorList>
            <person name="Gilroy R."/>
            <person name="Ravi A."/>
            <person name="Getino M."/>
            <person name="Pursley I."/>
            <person name="Horton D.L."/>
            <person name="Alikhan N.F."/>
            <person name="Baker D."/>
            <person name="Gharbi K."/>
            <person name="Hall N."/>
            <person name="Watson M."/>
            <person name="Adriaenssens E.M."/>
            <person name="Foster-Nyarko E."/>
            <person name="Jarju S."/>
            <person name="Secka A."/>
            <person name="Antonio M."/>
            <person name="Oren A."/>
            <person name="Chaudhuri R.R."/>
            <person name="La Ragione R."/>
            <person name="Hildebrand F."/>
            <person name="Pallen M.J."/>
        </authorList>
    </citation>
    <scope>NUCLEOTIDE SEQUENCE</scope>
    <source>
        <strain evidence="6">CHK189-11263</strain>
    </source>
</reference>
<dbReference type="Pfam" id="PF08352">
    <property type="entry name" value="oligo_HPY"/>
    <property type="match status" value="1"/>
</dbReference>
<dbReference type="GO" id="GO:0016887">
    <property type="term" value="F:ATP hydrolysis activity"/>
    <property type="evidence" value="ECO:0007669"/>
    <property type="project" value="InterPro"/>
</dbReference>
<comment type="similarity">
    <text evidence="1">Belongs to the ABC transporter superfamily.</text>
</comment>
<evidence type="ECO:0000313" key="7">
    <source>
        <dbReference type="Proteomes" id="UP000824208"/>
    </source>
</evidence>
<dbReference type="PANTHER" id="PTHR43776:SF7">
    <property type="entry name" value="D,D-DIPEPTIDE TRANSPORT ATP-BINDING PROTEIN DDPF-RELATED"/>
    <property type="match status" value="1"/>
</dbReference>
<dbReference type="PROSITE" id="PS00211">
    <property type="entry name" value="ABC_TRANSPORTER_1"/>
    <property type="match status" value="1"/>
</dbReference>
<keyword evidence="4 6" id="KW-0067">ATP-binding</keyword>
<dbReference type="SMART" id="SM00382">
    <property type="entry name" value="AAA"/>
    <property type="match status" value="1"/>
</dbReference>
<accession>A0A9D2MCV8</accession>